<keyword evidence="10" id="KW-1185">Reference proteome</keyword>
<keyword evidence="2" id="KW-0004">4Fe-4S</keyword>
<accession>A0ABV4N9B8</accession>
<dbReference type="SUPFAM" id="SSF102114">
    <property type="entry name" value="Radical SAM enzymes"/>
    <property type="match status" value="1"/>
</dbReference>
<dbReference type="CDD" id="cd21120">
    <property type="entry name" value="SPASM_anSME"/>
    <property type="match status" value="1"/>
</dbReference>
<dbReference type="RefSeq" id="WP_137372153.1">
    <property type="nucleotide sequence ID" value="NZ_AP025491.1"/>
</dbReference>
<dbReference type="EMBL" id="JBFRUW010000016">
    <property type="protein sequence ID" value="MFA0567858.1"/>
    <property type="molecule type" value="Genomic_DNA"/>
</dbReference>
<dbReference type="SFLD" id="SFLDF00285">
    <property type="entry name" value="anaerobic_Ser-type_sulfatase-m"/>
    <property type="match status" value="1"/>
</dbReference>
<evidence type="ECO:0000256" key="3">
    <source>
        <dbReference type="ARBA" id="ARBA00022691"/>
    </source>
</evidence>
<dbReference type="PANTHER" id="PTHR43273">
    <property type="entry name" value="ANAEROBIC SULFATASE-MATURATING ENZYME HOMOLOG ASLB-RELATED"/>
    <property type="match status" value="1"/>
</dbReference>
<dbReference type="InterPro" id="IPR047207">
    <property type="entry name" value="SPASM_anSME"/>
</dbReference>
<dbReference type="InterPro" id="IPR058240">
    <property type="entry name" value="rSAM_sf"/>
</dbReference>
<dbReference type="Gene3D" id="3.20.20.70">
    <property type="entry name" value="Aldolase class I"/>
    <property type="match status" value="1"/>
</dbReference>
<dbReference type="PROSITE" id="PS51918">
    <property type="entry name" value="RADICAL_SAM"/>
    <property type="match status" value="1"/>
</dbReference>
<dbReference type="SFLD" id="SFLDS00029">
    <property type="entry name" value="Radical_SAM"/>
    <property type="match status" value="1"/>
</dbReference>
<comment type="cofactor">
    <cofactor evidence="1">
        <name>[4Fe-4S] cluster</name>
        <dbReference type="ChEBI" id="CHEBI:49883"/>
    </cofactor>
</comment>
<protein>
    <submittedName>
        <fullName evidence="9">Anaerobic sulfatase maturase</fullName>
    </submittedName>
</protein>
<evidence type="ECO:0000313" key="10">
    <source>
        <dbReference type="Proteomes" id="UP001570417"/>
    </source>
</evidence>
<reference evidence="9 10" key="1">
    <citation type="journal article" date="2024" name="ISME J.">
        <title>Tailless and filamentous prophages are predominant in marine Vibrio.</title>
        <authorList>
            <person name="Steensen K."/>
            <person name="Seneca J."/>
            <person name="Bartlau N."/>
            <person name="Yu X.A."/>
            <person name="Hussain F.A."/>
            <person name="Polz M.F."/>
        </authorList>
    </citation>
    <scope>NUCLEOTIDE SEQUENCE [LARGE SCALE GENOMIC DNA]</scope>
    <source>
        <strain evidence="9 10">10N.222.51.A1</strain>
    </source>
</reference>
<organism evidence="9 10">
    <name type="scientific">Vibrio gallaecicus</name>
    <dbReference type="NCBI Taxonomy" id="552386"/>
    <lineage>
        <taxon>Bacteria</taxon>
        <taxon>Pseudomonadati</taxon>
        <taxon>Pseudomonadota</taxon>
        <taxon>Gammaproteobacteria</taxon>
        <taxon>Vibrionales</taxon>
        <taxon>Vibrionaceae</taxon>
        <taxon>Vibrio</taxon>
    </lineage>
</organism>
<evidence type="ECO:0000256" key="6">
    <source>
        <dbReference type="ARBA" id="ARBA00023014"/>
    </source>
</evidence>
<keyword evidence="3" id="KW-0949">S-adenosyl-L-methionine</keyword>
<gene>
    <name evidence="9" type="ORF">AB4566_06190</name>
</gene>
<evidence type="ECO:0000256" key="5">
    <source>
        <dbReference type="ARBA" id="ARBA00023004"/>
    </source>
</evidence>
<proteinExistence type="inferred from homology"/>
<dbReference type="Proteomes" id="UP001570417">
    <property type="component" value="Unassembled WGS sequence"/>
</dbReference>
<keyword evidence="4" id="KW-0479">Metal-binding</keyword>
<dbReference type="SFLD" id="SFLDG01072">
    <property type="entry name" value="dehydrogenase_like"/>
    <property type="match status" value="1"/>
</dbReference>
<dbReference type="NCBIfam" id="TIGR04085">
    <property type="entry name" value="rSAM_more_4Fe4S"/>
    <property type="match status" value="1"/>
</dbReference>
<dbReference type="SFLD" id="SFLDG01386">
    <property type="entry name" value="main_SPASM_domain-containing"/>
    <property type="match status" value="1"/>
</dbReference>
<dbReference type="Pfam" id="PF13186">
    <property type="entry name" value="SPASM"/>
    <property type="match status" value="1"/>
</dbReference>
<dbReference type="SFLD" id="SFLDG01067">
    <property type="entry name" value="SPASM/twitch_domain_containing"/>
    <property type="match status" value="1"/>
</dbReference>
<sequence length="460" mass="52307">MILTQGPQFNGKASKRLHVMAKPIGAACNIDCTYCYYLSKQDLLEYKKGCSPRMDDETLETYIRQYIEGQNTPEIIFSWQGGEPTMLGLEYFEKIVLLQKKYQPSGIKISNDLQTNGTLLNDEWCEFLATNSFLVGLSIDGPELLHNTYRTNKAGRGTFNQVMQAVELLHKHSVKFATLTCVNNLTSQNPLEVYRFLRDVVKSPQMQFIPIVEQKTFRTDAPQIVGEGQTGQTNEQLRQGDKRLIPGHKDSVVESWCVSDEAWGNFLIAVFDEWARHDIGKVFVQYFEASIETWMGRQNPLCTLGEVCGKGLAMEPTGDVFACDHYVYPEFKIGNINQRSLDDMAFDKKQQEFGFAKSRSLTSQCQKCEYRFACHGECPKNRFIRTRDGELGLNYLCAGWKKFFSHADRSIAYILRAMKHPVKHGKYSDSELQAAREKAIAERASLAQNTSTAPAYPTKF</sequence>
<dbReference type="NCBIfam" id="TIGR03942">
    <property type="entry name" value="sulfatase_rSAM"/>
    <property type="match status" value="1"/>
</dbReference>
<name>A0ABV4N9B8_9VIBR</name>
<evidence type="ECO:0000259" key="8">
    <source>
        <dbReference type="PROSITE" id="PS51918"/>
    </source>
</evidence>
<feature type="domain" description="Radical SAM core" evidence="8">
    <location>
        <begin position="11"/>
        <end position="249"/>
    </location>
</feature>
<comment type="caution">
    <text evidence="9">The sequence shown here is derived from an EMBL/GenBank/DDBJ whole genome shotgun (WGS) entry which is preliminary data.</text>
</comment>
<keyword evidence="5" id="KW-0408">Iron</keyword>
<dbReference type="Pfam" id="PF04055">
    <property type="entry name" value="Radical_SAM"/>
    <property type="match status" value="1"/>
</dbReference>
<evidence type="ECO:0000256" key="4">
    <source>
        <dbReference type="ARBA" id="ARBA00022723"/>
    </source>
</evidence>
<dbReference type="InterPro" id="IPR023867">
    <property type="entry name" value="Sulphatase_maturase_rSAM"/>
</dbReference>
<evidence type="ECO:0000256" key="1">
    <source>
        <dbReference type="ARBA" id="ARBA00001966"/>
    </source>
</evidence>
<dbReference type="InterPro" id="IPR013785">
    <property type="entry name" value="Aldolase_TIM"/>
</dbReference>
<dbReference type="PANTHER" id="PTHR43273:SF3">
    <property type="entry name" value="ANAEROBIC SULFATASE-MATURATING ENZYME HOMOLOG ASLB-RELATED"/>
    <property type="match status" value="1"/>
</dbReference>
<evidence type="ECO:0000256" key="7">
    <source>
        <dbReference type="ARBA" id="ARBA00023601"/>
    </source>
</evidence>
<dbReference type="InterPro" id="IPR034491">
    <property type="entry name" value="Anaerob_Ser_sulfatase-maturase"/>
</dbReference>
<comment type="similarity">
    <text evidence="7">Belongs to the radical SAM superfamily. Anaerobic sulfatase-maturating enzyme family.</text>
</comment>
<dbReference type="InterPro" id="IPR007197">
    <property type="entry name" value="rSAM"/>
</dbReference>
<dbReference type="SFLD" id="SFLDG01384">
    <property type="entry name" value="thioether_bond_formation_requi"/>
    <property type="match status" value="1"/>
</dbReference>
<dbReference type="InterPro" id="IPR023885">
    <property type="entry name" value="4Fe4S-binding_SPASM_dom"/>
</dbReference>
<evidence type="ECO:0000256" key="2">
    <source>
        <dbReference type="ARBA" id="ARBA00022485"/>
    </source>
</evidence>
<dbReference type="CDD" id="cd01335">
    <property type="entry name" value="Radical_SAM"/>
    <property type="match status" value="1"/>
</dbReference>
<evidence type="ECO:0000313" key="9">
    <source>
        <dbReference type="EMBL" id="MFA0567858.1"/>
    </source>
</evidence>
<keyword evidence="6" id="KW-0411">Iron-sulfur</keyword>